<keyword evidence="8" id="KW-0671">Queuosine biosynthesis</keyword>
<dbReference type="Gene3D" id="3.40.50.10860">
    <property type="entry name" value="Leucine Dehydrogenase, chain A, domain 1"/>
    <property type="match status" value="1"/>
</dbReference>
<evidence type="ECO:0000256" key="9">
    <source>
        <dbReference type="ARBA" id="ARBA00023239"/>
    </source>
</evidence>
<sequence>MISRMLAKQASNAHARNGGIASSSAGSSLHGGPRRFKSTVSLQLDYYMSPQFAGIACAMVDGLYDKAGIDLRFLPICPVGLEMERVRQHRNGNSADTVVVGSVEQNIFTPLLHQNPRLDVKAVAAMFRTSPLCLASIARDRDCGRDDGNEKPLVVGAHEDTVTLINRILKNEKQKQRTSVVASPRASKITDLLEGHLDSIQAYATTEVPTLERHLDGSGTGTVTSTPLEGWNGTKLGYSQVLFAPNEDLPLSEQSQTNDKREILQSFLDATFSGWGSAVRDVEHAARSVDEARAMIGLDDENNDHWDPSFEYTIQNVRLCGDYAKETFQGDRYGVINPKRWNEATNWLLDKNVEPNFGLDATVWQPPSKLLAGNELARTTLEEAKDSAIAFHKKHGRRPSLTIITVGELSRYSHGDRRVKIYSNNRNSWFSKTSTGENHGFDVKEINLPENTTTEELLSEIYKSKDVDGIQLMWPLPDSIDAGKAYNAIRVDQDVDGAHYIGQLEIDPASSPLPPVTPAATMELMDRYKVDPKGKNVLVIGRSRIVGSPVAHMLRDRDAIVTVAHSGVSREHLESLVGAADIVVSCVGDPGVFEASWLKEGTEVINVGTTFSEEQDRLLSDFEGDLSIKAKRFSPVPGGIGPIPVSQLYKNVARAAWERSAKSGEVDATWHKKSGSLHRSIHFKDYDSALKFVNKVNVTSSEMDHHANISFTHKCVDGVDVNMEYFSFEANDVTGKDYEAARRVNGILSEETAYEHPANKEIKMSDFTYNLKIDSIAKYPAEPRGSSRLLNVDTSGNVNFFDNFSDSILPLLGNSHLVFNESKVVNARLSVNSAEDPNETETEMMVLDLGDVLEKACQGTELTVMIRKEGIQAGDLFNIHGQGSVSFRVETVKGPWIEDEKSNGNGTECVVKCSIEDKSIANMSALFRSVGSVPIPPYLNRKAEASDESAYNNVYASGEGSVAAPTAGLHFTDPLLAKIGQDNISYLSLHVGAGTFKPVVVEDARDHAMHGESFVVSVGELQRIIESLESQKRLVVVGTTSSRTLESLYWCGVKKILINQKIEEEMKVLSLNGLTKSEMKLLRKMKEEKLSDDEATVLGQHDWKHLESIMERKGMNITATDALKAVIKDEPSEEIVTGRTSLMIVPGYDFKVVQNLITNFHAPDSTLMLLVSAFLGDGKKVRSVYEGAQDCGFKFLSYGDACFLSRPK</sequence>
<comment type="catalytic activity">
    <reaction evidence="1">
        <text>(4aS,6R)-4a-hydroxy-L-erythro-5,6,7,8-tetrahydrobiopterin = (6R)-L-erythro-6,7-dihydrobiopterin + H2O</text>
        <dbReference type="Rhea" id="RHEA:11920"/>
        <dbReference type="ChEBI" id="CHEBI:15377"/>
        <dbReference type="ChEBI" id="CHEBI:15642"/>
        <dbReference type="ChEBI" id="CHEBI:43120"/>
        <dbReference type="EC" id="4.2.1.96"/>
    </reaction>
</comment>
<dbReference type="GO" id="GO:0006730">
    <property type="term" value="P:one-carbon metabolic process"/>
    <property type="evidence" value="ECO:0007669"/>
    <property type="project" value="UniProtKB-KW"/>
</dbReference>
<evidence type="ECO:0000256" key="7">
    <source>
        <dbReference type="ARBA" id="ARBA00022691"/>
    </source>
</evidence>
<dbReference type="GO" id="GO:0051075">
    <property type="term" value="F:S-adenosylmethionine:tRNA ribosyltransferase-isomerase activity"/>
    <property type="evidence" value="ECO:0007669"/>
    <property type="project" value="TreeGrafter"/>
</dbReference>
<dbReference type="Gene3D" id="3.40.50.720">
    <property type="entry name" value="NAD(P)-binding Rossmann-like Domain"/>
    <property type="match status" value="1"/>
</dbReference>
<keyword evidence="5" id="KW-0554">One-carbon metabolism</keyword>
<evidence type="ECO:0000313" key="13">
    <source>
        <dbReference type="EMBL" id="CAE0711662.1"/>
    </source>
</evidence>
<dbReference type="AlphaFoldDB" id="A0A7S4AD99"/>
<dbReference type="PANTHER" id="PTHR30307">
    <property type="entry name" value="S-ADENOSYLMETHIONINE:TRNA RIBOSYLTRANSFERASE-ISOMERASE"/>
    <property type="match status" value="1"/>
</dbReference>
<keyword evidence="4" id="KW-0963">Cytoplasm</keyword>
<dbReference type="SUPFAM" id="SSF55248">
    <property type="entry name" value="PCD-like"/>
    <property type="match status" value="1"/>
</dbReference>
<dbReference type="EMBL" id="HBIX01005546">
    <property type="protein sequence ID" value="CAE0711662.1"/>
    <property type="molecule type" value="Transcribed_RNA"/>
</dbReference>
<dbReference type="EC" id="4.2.1.96" evidence="3"/>
<evidence type="ECO:0000259" key="11">
    <source>
        <dbReference type="Pfam" id="PF00763"/>
    </source>
</evidence>
<dbReference type="Gene3D" id="3.30.1360.20">
    <property type="entry name" value="Transcriptional coactivator/pterin dehydratase"/>
    <property type="match status" value="1"/>
</dbReference>
<dbReference type="PRINTS" id="PR00085">
    <property type="entry name" value="THFDHDRGNASE"/>
</dbReference>
<feature type="region of interest" description="Disordered" evidence="10">
    <location>
        <begin position="13"/>
        <end position="33"/>
    </location>
</feature>
<dbReference type="GO" id="GO:0005975">
    <property type="term" value="P:carbohydrate metabolic process"/>
    <property type="evidence" value="ECO:0007669"/>
    <property type="project" value="InterPro"/>
</dbReference>
<dbReference type="Pfam" id="PF01329">
    <property type="entry name" value="Pterin_4a"/>
    <property type="match status" value="1"/>
</dbReference>
<proteinExistence type="inferred from homology"/>
<dbReference type="InterPro" id="IPR001579">
    <property type="entry name" value="Glyco_hydro_18_chit_AS"/>
</dbReference>
<dbReference type="InterPro" id="IPR000672">
    <property type="entry name" value="THF_DH/CycHdrlase"/>
</dbReference>
<evidence type="ECO:0000256" key="8">
    <source>
        <dbReference type="ARBA" id="ARBA00022785"/>
    </source>
</evidence>
<dbReference type="SUPFAM" id="SSF51735">
    <property type="entry name" value="NAD(P)-binding Rossmann-fold domains"/>
    <property type="match status" value="1"/>
</dbReference>
<dbReference type="GO" id="GO:0006729">
    <property type="term" value="P:tetrahydrobiopterin biosynthetic process"/>
    <property type="evidence" value="ECO:0007669"/>
    <property type="project" value="InterPro"/>
</dbReference>
<dbReference type="Pfam" id="PF02882">
    <property type="entry name" value="THF_DHG_CYH_C"/>
    <property type="match status" value="1"/>
</dbReference>
<feature type="compositionally biased region" description="Low complexity" evidence="10">
    <location>
        <begin position="18"/>
        <end position="31"/>
    </location>
</feature>
<dbReference type="InterPro" id="IPR020631">
    <property type="entry name" value="THF_DH/CycHdrlase_NAD-bd_dom"/>
</dbReference>
<dbReference type="HAMAP" id="MF_01576">
    <property type="entry name" value="THF_DHG_CYH"/>
    <property type="match status" value="1"/>
</dbReference>
<keyword evidence="7" id="KW-0949">S-adenosyl-L-methionine</keyword>
<dbReference type="Gene3D" id="3.40.190.10">
    <property type="entry name" value="Periplasmic binding protein-like II"/>
    <property type="match status" value="2"/>
</dbReference>
<dbReference type="SUPFAM" id="SSF53223">
    <property type="entry name" value="Aminoacid dehydrogenase-like, N-terminal domain"/>
    <property type="match status" value="1"/>
</dbReference>
<evidence type="ECO:0000256" key="10">
    <source>
        <dbReference type="SAM" id="MobiDB-lite"/>
    </source>
</evidence>
<keyword evidence="9" id="KW-0456">Lyase</keyword>
<dbReference type="GO" id="GO:0008124">
    <property type="term" value="F:4-alpha-hydroxytetrahydrobiopterin dehydratase activity"/>
    <property type="evidence" value="ECO:0007669"/>
    <property type="project" value="UniProtKB-EC"/>
</dbReference>
<dbReference type="InterPro" id="IPR036291">
    <property type="entry name" value="NAD(P)-bd_dom_sf"/>
</dbReference>
<gene>
    <name evidence="13" type="ORF">PAUS00366_LOCUS4414</name>
</gene>
<dbReference type="Pfam" id="PF02547">
    <property type="entry name" value="Queuosine_synth"/>
    <property type="match status" value="2"/>
</dbReference>
<dbReference type="PANTHER" id="PTHR30307:SF0">
    <property type="entry name" value="S-ADENOSYLMETHIONINE:TRNA RIBOSYLTRANSFERASE-ISOMERASE"/>
    <property type="match status" value="1"/>
</dbReference>
<dbReference type="GO" id="GO:0004488">
    <property type="term" value="F:methylenetetrahydrofolate dehydrogenase (NADP+) activity"/>
    <property type="evidence" value="ECO:0007669"/>
    <property type="project" value="InterPro"/>
</dbReference>
<evidence type="ECO:0000256" key="3">
    <source>
        <dbReference type="ARBA" id="ARBA00013252"/>
    </source>
</evidence>
<dbReference type="GO" id="GO:0008616">
    <property type="term" value="P:tRNA queuosine(34) biosynthetic process"/>
    <property type="evidence" value="ECO:0007669"/>
    <property type="project" value="UniProtKB-KW"/>
</dbReference>
<name>A0A7S4AD99_9STRA</name>
<dbReference type="InterPro" id="IPR042118">
    <property type="entry name" value="QueA_dom1"/>
</dbReference>
<dbReference type="PROSITE" id="PS01095">
    <property type="entry name" value="GH18_1"/>
    <property type="match status" value="1"/>
</dbReference>
<keyword evidence="6" id="KW-0808">Transferase</keyword>
<accession>A0A7S4AD99</accession>
<evidence type="ECO:0000256" key="4">
    <source>
        <dbReference type="ARBA" id="ARBA00022490"/>
    </source>
</evidence>
<dbReference type="InterPro" id="IPR003699">
    <property type="entry name" value="QueA"/>
</dbReference>
<dbReference type="Gene3D" id="2.40.10.240">
    <property type="entry name" value="QueA-like"/>
    <property type="match status" value="1"/>
</dbReference>
<evidence type="ECO:0000256" key="2">
    <source>
        <dbReference type="ARBA" id="ARBA00006472"/>
    </source>
</evidence>
<organism evidence="13">
    <name type="scientific">Pseudo-nitzschia australis</name>
    <dbReference type="NCBI Taxonomy" id="44445"/>
    <lineage>
        <taxon>Eukaryota</taxon>
        <taxon>Sar</taxon>
        <taxon>Stramenopiles</taxon>
        <taxon>Ochrophyta</taxon>
        <taxon>Bacillariophyta</taxon>
        <taxon>Bacillariophyceae</taxon>
        <taxon>Bacillariophycidae</taxon>
        <taxon>Bacillariales</taxon>
        <taxon>Bacillariaceae</taxon>
        <taxon>Pseudo-nitzschia</taxon>
    </lineage>
</organism>
<protein>
    <recommendedName>
        <fullName evidence="3">4a-hydroxytetrahydrobiopterin dehydratase</fullName>
        <ecNumber evidence="3">4.2.1.96</ecNumber>
    </recommendedName>
</protein>
<dbReference type="Pfam" id="PF00763">
    <property type="entry name" value="THF_DHG_CYH"/>
    <property type="match status" value="1"/>
</dbReference>
<evidence type="ECO:0000256" key="6">
    <source>
        <dbReference type="ARBA" id="ARBA00022679"/>
    </source>
</evidence>
<feature type="domain" description="Tetrahydrofolate dehydrogenase/cyclohydrolase catalytic" evidence="11">
    <location>
        <begin position="371"/>
        <end position="496"/>
    </location>
</feature>
<dbReference type="InterPro" id="IPR042119">
    <property type="entry name" value="QueA_dom2"/>
</dbReference>
<dbReference type="SUPFAM" id="SSF111337">
    <property type="entry name" value="QueA-like"/>
    <property type="match status" value="2"/>
</dbReference>
<feature type="domain" description="Tetrahydrofolate dehydrogenase/cyclohydrolase NAD(P)-binding" evidence="12">
    <location>
        <begin position="515"/>
        <end position="657"/>
    </location>
</feature>
<dbReference type="GO" id="GO:0004553">
    <property type="term" value="F:hydrolase activity, hydrolyzing O-glycosyl compounds"/>
    <property type="evidence" value="ECO:0007669"/>
    <property type="project" value="InterPro"/>
</dbReference>
<dbReference type="Gene3D" id="3.40.1780.10">
    <property type="entry name" value="QueA-like"/>
    <property type="match status" value="2"/>
</dbReference>
<dbReference type="InterPro" id="IPR036100">
    <property type="entry name" value="QueA_sf"/>
</dbReference>
<evidence type="ECO:0000256" key="1">
    <source>
        <dbReference type="ARBA" id="ARBA00001554"/>
    </source>
</evidence>
<dbReference type="InterPro" id="IPR001533">
    <property type="entry name" value="Pterin_deHydtase"/>
</dbReference>
<dbReference type="InterPro" id="IPR020630">
    <property type="entry name" value="THF_DH/CycHdrlase_cat_dom"/>
</dbReference>
<reference evidence="13" key="1">
    <citation type="submission" date="2021-01" db="EMBL/GenBank/DDBJ databases">
        <authorList>
            <person name="Corre E."/>
            <person name="Pelletier E."/>
            <person name="Niang G."/>
            <person name="Scheremetjew M."/>
            <person name="Finn R."/>
            <person name="Kale V."/>
            <person name="Holt S."/>
            <person name="Cochrane G."/>
            <person name="Meng A."/>
            <person name="Brown T."/>
            <person name="Cohen L."/>
        </authorList>
    </citation>
    <scope>NUCLEOTIDE SEQUENCE</scope>
    <source>
        <strain evidence="13">10249 10 AB</strain>
    </source>
</reference>
<evidence type="ECO:0000256" key="5">
    <source>
        <dbReference type="ARBA" id="ARBA00022563"/>
    </source>
</evidence>
<comment type="similarity">
    <text evidence="2">Belongs to the pterin-4-alpha-carbinolamine dehydratase family.</text>
</comment>
<dbReference type="InterPro" id="IPR046346">
    <property type="entry name" value="Aminoacid_DH-like_N_sf"/>
</dbReference>
<evidence type="ECO:0000259" key="12">
    <source>
        <dbReference type="Pfam" id="PF02882"/>
    </source>
</evidence>
<dbReference type="InterPro" id="IPR036428">
    <property type="entry name" value="PCD_sf"/>
</dbReference>